<dbReference type="Proteomes" id="UP000823388">
    <property type="component" value="Chromosome 9K"/>
</dbReference>
<name>A0A8T0NNJ8_PANVG</name>
<gene>
    <name evidence="1" type="ORF">PVAP13_9KG237800</name>
</gene>
<protein>
    <submittedName>
        <fullName evidence="1">Uncharacterized protein</fullName>
    </submittedName>
</protein>
<organism evidence="1 2">
    <name type="scientific">Panicum virgatum</name>
    <name type="common">Blackwell switchgrass</name>
    <dbReference type="NCBI Taxonomy" id="38727"/>
    <lineage>
        <taxon>Eukaryota</taxon>
        <taxon>Viridiplantae</taxon>
        <taxon>Streptophyta</taxon>
        <taxon>Embryophyta</taxon>
        <taxon>Tracheophyta</taxon>
        <taxon>Spermatophyta</taxon>
        <taxon>Magnoliopsida</taxon>
        <taxon>Liliopsida</taxon>
        <taxon>Poales</taxon>
        <taxon>Poaceae</taxon>
        <taxon>PACMAD clade</taxon>
        <taxon>Panicoideae</taxon>
        <taxon>Panicodae</taxon>
        <taxon>Paniceae</taxon>
        <taxon>Panicinae</taxon>
        <taxon>Panicum</taxon>
        <taxon>Panicum sect. Hiantes</taxon>
    </lineage>
</organism>
<dbReference type="AlphaFoldDB" id="A0A8T0NNJ8"/>
<accession>A0A8T0NNJ8</accession>
<proteinExistence type="predicted"/>
<dbReference type="EMBL" id="CM029053">
    <property type="protein sequence ID" value="KAG2550135.1"/>
    <property type="molecule type" value="Genomic_DNA"/>
</dbReference>
<evidence type="ECO:0000313" key="1">
    <source>
        <dbReference type="EMBL" id="KAG2550135.1"/>
    </source>
</evidence>
<sequence length="145" mass="15703">MAAAVAAQQPPLAREGSTVAAACCDQGARRPCTPGTRELLVAVSSSVCSWICLVRIRRGILPPYTCSLFSVAPARSLRVRLLGLTPWDCCKFRLASGHCHGYLDSGLGSLDHFLSLLGTFTVGFAEMSRLEWASLKRVHQREPNC</sequence>
<comment type="caution">
    <text evidence="1">The sequence shown here is derived from an EMBL/GenBank/DDBJ whole genome shotgun (WGS) entry which is preliminary data.</text>
</comment>
<keyword evidence="2" id="KW-1185">Reference proteome</keyword>
<reference evidence="1" key="1">
    <citation type="submission" date="2020-05" db="EMBL/GenBank/DDBJ databases">
        <title>WGS assembly of Panicum virgatum.</title>
        <authorList>
            <person name="Lovell J.T."/>
            <person name="Jenkins J."/>
            <person name="Shu S."/>
            <person name="Juenger T.E."/>
            <person name="Schmutz J."/>
        </authorList>
    </citation>
    <scope>NUCLEOTIDE SEQUENCE</scope>
    <source>
        <strain evidence="1">AP13</strain>
    </source>
</reference>
<evidence type="ECO:0000313" key="2">
    <source>
        <dbReference type="Proteomes" id="UP000823388"/>
    </source>
</evidence>